<keyword evidence="11" id="KW-0472">Membrane</keyword>
<dbReference type="PROSITE" id="PS00198">
    <property type="entry name" value="4FE4S_FER_1"/>
    <property type="match status" value="2"/>
</dbReference>
<feature type="domain" description="4Fe-4S ferredoxin-type" evidence="14">
    <location>
        <begin position="105"/>
        <end position="134"/>
    </location>
</feature>
<dbReference type="GO" id="GO:0046872">
    <property type="term" value="F:metal ion binding"/>
    <property type="evidence" value="ECO:0007669"/>
    <property type="project" value="UniProtKB-KW"/>
</dbReference>
<dbReference type="InterPro" id="IPR017896">
    <property type="entry name" value="4Fe4S_Fe-S-bd"/>
</dbReference>
<dbReference type="STRING" id="1765967.BW247_03080"/>
<sequence length="255" mass="27799">MTLYVLFFCVIVLLGAAISGVVLVQRHRERQRPLAERIDDILPQTQCGQCGYPGCRPYAEALASGAADLNQCPPGGDAGIRRLARVLNRAPKPLDTTHGEHKPQLLARIDESVCIGCTLCIQACPVDAILGAPKLMHTVIEAECTGCELCLPPCPVDCIELIAAEPERGRLPSFGVPRAERRKAAHARARYQARLRRLAAEQEDKQTRRQRKLKPTVQVGEDPRKAAIAAAIERTRAKKRAARVSAASSIFSDEG</sequence>
<evidence type="ECO:0000256" key="5">
    <source>
        <dbReference type="ARBA" id="ARBA00022723"/>
    </source>
</evidence>
<dbReference type="NCBIfam" id="TIGR01944">
    <property type="entry name" value="rnfB"/>
    <property type="match status" value="1"/>
</dbReference>
<keyword evidence="5" id="KW-0479">Metal-binding</keyword>
<gene>
    <name evidence="16" type="ORF">BW247_03080</name>
</gene>
<keyword evidence="10" id="KW-0411">Iron-sulfur</keyword>
<evidence type="ECO:0000256" key="10">
    <source>
        <dbReference type="ARBA" id="ARBA00023014"/>
    </source>
</evidence>
<evidence type="ECO:0000256" key="1">
    <source>
        <dbReference type="ARBA" id="ARBA00022448"/>
    </source>
</evidence>
<evidence type="ECO:0000259" key="15">
    <source>
        <dbReference type="PROSITE" id="PS51656"/>
    </source>
</evidence>
<dbReference type="InterPro" id="IPR007202">
    <property type="entry name" value="4Fe-4S_dom"/>
</dbReference>
<feature type="domain" description="4Fe-4S" evidence="15">
    <location>
        <begin position="30"/>
        <end position="89"/>
    </location>
</feature>
<dbReference type="GO" id="GO:0051539">
    <property type="term" value="F:4 iron, 4 sulfur cluster binding"/>
    <property type="evidence" value="ECO:0007669"/>
    <property type="project" value="UniProtKB-KW"/>
</dbReference>
<dbReference type="PROSITE" id="PS51656">
    <property type="entry name" value="4FE4S"/>
    <property type="match status" value="1"/>
</dbReference>
<dbReference type="SUPFAM" id="SSF54862">
    <property type="entry name" value="4Fe-4S ferredoxins"/>
    <property type="match status" value="1"/>
</dbReference>
<evidence type="ECO:0000256" key="13">
    <source>
        <dbReference type="SAM" id="MobiDB-lite"/>
    </source>
</evidence>
<dbReference type="PANTHER" id="PTHR42859:SF3">
    <property type="entry name" value="ION-TRANSLOCATING OXIDOREDUCTASE COMPLEX SUBUNIT B"/>
    <property type="match status" value="1"/>
</dbReference>
<keyword evidence="2" id="KW-1003">Cell membrane</keyword>
<keyword evidence="17" id="KW-1185">Reference proteome</keyword>
<protein>
    <recommendedName>
        <fullName evidence="12">Ion-translocating oxidoreductase complex subunit B</fullName>
    </recommendedName>
</protein>
<dbReference type="Gene3D" id="1.10.15.40">
    <property type="entry name" value="Electron transport complex subunit B, putative Fe-S cluster"/>
    <property type="match status" value="1"/>
</dbReference>
<organism evidence="16 17">
    <name type="scientific">Acidihalobacter ferrooxydans</name>
    <dbReference type="NCBI Taxonomy" id="1765967"/>
    <lineage>
        <taxon>Bacteria</taxon>
        <taxon>Pseudomonadati</taxon>
        <taxon>Pseudomonadota</taxon>
        <taxon>Gammaproteobacteria</taxon>
        <taxon>Chromatiales</taxon>
        <taxon>Ectothiorhodospiraceae</taxon>
        <taxon>Acidihalobacter</taxon>
    </lineage>
</organism>
<dbReference type="EMBL" id="CP019434">
    <property type="protein sequence ID" value="APZ42201.1"/>
    <property type="molecule type" value="Genomic_DNA"/>
</dbReference>
<evidence type="ECO:0000256" key="7">
    <source>
        <dbReference type="ARBA" id="ARBA00022967"/>
    </source>
</evidence>
<evidence type="ECO:0000259" key="14">
    <source>
        <dbReference type="PROSITE" id="PS51379"/>
    </source>
</evidence>
<evidence type="ECO:0000313" key="16">
    <source>
        <dbReference type="EMBL" id="APZ42201.1"/>
    </source>
</evidence>
<keyword evidence="7" id="KW-1278">Translocase</keyword>
<dbReference type="NCBIfam" id="NF003475">
    <property type="entry name" value="PRK05113.1"/>
    <property type="match status" value="1"/>
</dbReference>
<keyword evidence="3" id="KW-0004">4Fe-4S</keyword>
<evidence type="ECO:0000256" key="4">
    <source>
        <dbReference type="ARBA" id="ARBA00022519"/>
    </source>
</evidence>
<dbReference type="PROSITE" id="PS51379">
    <property type="entry name" value="4FE4S_FER_2"/>
    <property type="match status" value="2"/>
</dbReference>
<dbReference type="Pfam" id="PF04060">
    <property type="entry name" value="FeS"/>
    <property type="match status" value="1"/>
</dbReference>
<evidence type="ECO:0000256" key="11">
    <source>
        <dbReference type="ARBA" id="ARBA00023136"/>
    </source>
</evidence>
<feature type="domain" description="4Fe-4S ferredoxin-type" evidence="14">
    <location>
        <begin position="135"/>
        <end position="164"/>
    </location>
</feature>
<dbReference type="InterPro" id="IPR017900">
    <property type="entry name" value="4Fe4S_Fe_S_CS"/>
</dbReference>
<proteinExistence type="predicted"/>
<dbReference type="InterPro" id="IPR050294">
    <property type="entry name" value="RnfB_subfamily"/>
</dbReference>
<dbReference type="PANTHER" id="PTHR42859">
    <property type="entry name" value="OXIDOREDUCTASE"/>
    <property type="match status" value="1"/>
</dbReference>
<keyword evidence="8" id="KW-0249">Electron transport</keyword>
<dbReference type="Pfam" id="PF14697">
    <property type="entry name" value="Fer4_21"/>
    <property type="match status" value="1"/>
</dbReference>
<evidence type="ECO:0000256" key="3">
    <source>
        <dbReference type="ARBA" id="ARBA00022485"/>
    </source>
</evidence>
<evidence type="ECO:0000313" key="17">
    <source>
        <dbReference type="Proteomes" id="UP000243807"/>
    </source>
</evidence>
<name>A0A1P8UED8_9GAMM</name>
<reference evidence="16 17" key="1">
    <citation type="submission" date="2017-01" db="EMBL/GenBank/DDBJ databases">
        <title>Draft sequence of Acidihalobacter ferrooxidans strain DSM 14175 (strain V8).</title>
        <authorList>
            <person name="Khaleque H.N."/>
            <person name="Ramsay J.P."/>
            <person name="Murphy R.J.T."/>
            <person name="Kaksonen A.H."/>
            <person name="Boxall N.J."/>
            <person name="Watkin E.L.J."/>
        </authorList>
    </citation>
    <scope>NUCLEOTIDE SEQUENCE [LARGE SCALE GENOMIC DNA]</scope>
    <source>
        <strain evidence="16 17">V8</strain>
    </source>
</reference>
<dbReference type="GO" id="GO:0009055">
    <property type="term" value="F:electron transfer activity"/>
    <property type="evidence" value="ECO:0007669"/>
    <property type="project" value="InterPro"/>
</dbReference>
<dbReference type="Gene3D" id="3.30.70.20">
    <property type="match status" value="1"/>
</dbReference>
<dbReference type="AlphaFoldDB" id="A0A1P8UED8"/>
<keyword evidence="6" id="KW-0677">Repeat</keyword>
<evidence type="ECO:0000256" key="8">
    <source>
        <dbReference type="ARBA" id="ARBA00022982"/>
    </source>
</evidence>
<dbReference type="Proteomes" id="UP000243807">
    <property type="component" value="Chromosome"/>
</dbReference>
<keyword evidence="4" id="KW-0997">Cell inner membrane</keyword>
<dbReference type="InterPro" id="IPR010207">
    <property type="entry name" value="Elect_transpt_cplx_RnfB/RsxB"/>
</dbReference>
<keyword evidence="9" id="KW-0408">Iron</keyword>
<accession>A0A1P8UED8</accession>
<dbReference type="KEGG" id="afy:BW247_03080"/>
<evidence type="ECO:0000256" key="12">
    <source>
        <dbReference type="ARBA" id="ARBA00067794"/>
    </source>
</evidence>
<dbReference type="FunFam" id="1.10.15.40:FF:000001">
    <property type="entry name" value="Ion-translocating oxidoreductase complex subunit B"/>
    <property type="match status" value="1"/>
</dbReference>
<dbReference type="OrthoDB" id="9789936at2"/>
<evidence type="ECO:0000256" key="6">
    <source>
        <dbReference type="ARBA" id="ARBA00022737"/>
    </source>
</evidence>
<evidence type="ECO:0000256" key="9">
    <source>
        <dbReference type="ARBA" id="ARBA00023004"/>
    </source>
</evidence>
<evidence type="ECO:0000256" key="2">
    <source>
        <dbReference type="ARBA" id="ARBA00022475"/>
    </source>
</evidence>
<feature type="region of interest" description="Disordered" evidence="13">
    <location>
        <begin position="201"/>
        <end position="220"/>
    </location>
</feature>
<keyword evidence="1" id="KW-0813">Transport</keyword>